<feature type="compositionally biased region" description="Basic residues" evidence="1">
    <location>
        <begin position="160"/>
        <end position="172"/>
    </location>
</feature>
<comment type="caution">
    <text evidence="2">The sequence shown here is derived from an EMBL/GenBank/DDBJ whole genome shotgun (WGS) entry which is preliminary data.</text>
</comment>
<evidence type="ECO:0000313" key="4">
    <source>
        <dbReference type="Proteomes" id="UP000886998"/>
    </source>
</evidence>
<feature type="compositionally biased region" description="Polar residues" evidence="1">
    <location>
        <begin position="201"/>
        <end position="210"/>
    </location>
</feature>
<sequence>MQVNFTRHGCEHPIIQQKDIIEKGREKTEIIEKSTKVFWTLREEFSVTELLIEQNPIWSWNKLNRVFPTNQDLRFEIVLILQPESDCIRLKNTMEQIQQLENTIGGNGKLLSDPELGKMAVHYKKESMEIVELLVSKLRALPPCVEPDCLDHTPLTKLKNKSNNKHKFKNRKAKNESSDDFVFPYKTARPSSPTKTEEQIKTQNNLENLT</sequence>
<keyword evidence="4" id="KW-1185">Reference proteome</keyword>
<dbReference type="EMBL" id="BMAV01018510">
    <property type="protein sequence ID" value="GFY70926.1"/>
    <property type="molecule type" value="Genomic_DNA"/>
</dbReference>
<accession>A0A8X7CKK1</accession>
<reference evidence="2" key="1">
    <citation type="submission" date="2020-08" db="EMBL/GenBank/DDBJ databases">
        <title>Multicomponent nature underlies the extraordinary mechanical properties of spider dragline silk.</title>
        <authorList>
            <person name="Kono N."/>
            <person name="Nakamura H."/>
            <person name="Mori M."/>
            <person name="Yoshida Y."/>
            <person name="Ohtoshi R."/>
            <person name="Malay A.D."/>
            <person name="Moran D.A.P."/>
            <person name="Tomita M."/>
            <person name="Numata K."/>
            <person name="Arakawa K."/>
        </authorList>
    </citation>
    <scope>NUCLEOTIDE SEQUENCE</scope>
</reference>
<dbReference type="AlphaFoldDB" id="A0A8X7CKK1"/>
<organism evidence="2 4">
    <name type="scientific">Trichonephila inaurata madagascariensis</name>
    <dbReference type="NCBI Taxonomy" id="2747483"/>
    <lineage>
        <taxon>Eukaryota</taxon>
        <taxon>Metazoa</taxon>
        <taxon>Ecdysozoa</taxon>
        <taxon>Arthropoda</taxon>
        <taxon>Chelicerata</taxon>
        <taxon>Arachnida</taxon>
        <taxon>Araneae</taxon>
        <taxon>Araneomorphae</taxon>
        <taxon>Entelegynae</taxon>
        <taxon>Araneoidea</taxon>
        <taxon>Nephilidae</taxon>
        <taxon>Trichonephila</taxon>
        <taxon>Trichonephila inaurata</taxon>
    </lineage>
</organism>
<dbReference type="Proteomes" id="UP000886998">
    <property type="component" value="Unassembled WGS sequence"/>
</dbReference>
<proteinExistence type="predicted"/>
<gene>
    <name evidence="2" type="ORF">TNIN_260761</name>
    <name evidence="3" type="ORF">TNIN_265611</name>
</gene>
<evidence type="ECO:0000313" key="3">
    <source>
        <dbReference type="EMBL" id="GFY75919.1"/>
    </source>
</evidence>
<evidence type="ECO:0000256" key="1">
    <source>
        <dbReference type="SAM" id="MobiDB-lite"/>
    </source>
</evidence>
<feature type="region of interest" description="Disordered" evidence="1">
    <location>
        <begin position="160"/>
        <end position="210"/>
    </location>
</feature>
<dbReference type="EMBL" id="BMAV01021685">
    <property type="protein sequence ID" value="GFY75919.1"/>
    <property type="molecule type" value="Genomic_DNA"/>
</dbReference>
<name>A0A8X7CKK1_9ARAC</name>
<evidence type="ECO:0000313" key="2">
    <source>
        <dbReference type="EMBL" id="GFY70926.1"/>
    </source>
</evidence>
<protein>
    <submittedName>
        <fullName evidence="2">Uncharacterized protein</fullName>
    </submittedName>
</protein>